<name>A0A2T3Z9Q7_TRIA4</name>
<evidence type="ECO:0000313" key="1">
    <source>
        <dbReference type="EMBL" id="PTB41512.1"/>
    </source>
</evidence>
<accession>A0A2T3Z9Q7</accession>
<dbReference type="Proteomes" id="UP000240493">
    <property type="component" value="Unassembled WGS sequence"/>
</dbReference>
<reference evidence="1 2" key="1">
    <citation type="submission" date="2016-07" db="EMBL/GenBank/DDBJ databases">
        <title>Multiple horizontal gene transfer events from other fungi enriched the ability of initially mycotrophic Trichoderma (Ascomycota) to feed on dead plant biomass.</title>
        <authorList>
            <consortium name="DOE Joint Genome Institute"/>
            <person name="Aerts A."/>
            <person name="Atanasova L."/>
            <person name="Chenthamara K."/>
            <person name="Zhang J."/>
            <person name="Grujic M."/>
            <person name="Henrissat B."/>
            <person name="Kuo A."/>
            <person name="Salamov A."/>
            <person name="Lipzen A."/>
            <person name="Labutti K."/>
            <person name="Barry K."/>
            <person name="Miao Y."/>
            <person name="Rahimi M.J."/>
            <person name="Shen Q."/>
            <person name="Grigoriev I.V."/>
            <person name="Kubicek C.P."/>
            <person name="Druzhinina I.S."/>
        </authorList>
    </citation>
    <scope>NUCLEOTIDE SEQUENCE [LARGE SCALE GENOMIC DNA]</scope>
    <source>
        <strain evidence="1 2">CBS 433.97</strain>
    </source>
</reference>
<dbReference type="AlphaFoldDB" id="A0A2T3Z9Q7"/>
<gene>
    <name evidence="1" type="ORF">M441DRAFT_400002</name>
</gene>
<dbReference type="EMBL" id="KZ679261">
    <property type="protein sequence ID" value="PTB41512.1"/>
    <property type="molecule type" value="Genomic_DNA"/>
</dbReference>
<keyword evidence="2" id="KW-1185">Reference proteome</keyword>
<protein>
    <submittedName>
        <fullName evidence="1">Uncharacterized protein</fullName>
    </submittedName>
</protein>
<sequence>MLPMVMPALHTCLAKSGKARQGIPRWPGQPFAYGAIARSLVAARYGMLEQHRRA</sequence>
<proteinExistence type="predicted"/>
<evidence type="ECO:0000313" key="2">
    <source>
        <dbReference type="Proteomes" id="UP000240493"/>
    </source>
</evidence>
<organism evidence="1 2">
    <name type="scientific">Trichoderma asperellum (strain ATCC 204424 / CBS 433.97 / NBRC 101777)</name>
    <dbReference type="NCBI Taxonomy" id="1042311"/>
    <lineage>
        <taxon>Eukaryota</taxon>
        <taxon>Fungi</taxon>
        <taxon>Dikarya</taxon>
        <taxon>Ascomycota</taxon>
        <taxon>Pezizomycotina</taxon>
        <taxon>Sordariomycetes</taxon>
        <taxon>Hypocreomycetidae</taxon>
        <taxon>Hypocreales</taxon>
        <taxon>Hypocreaceae</taxon>
        <taxon>Trichoderma</taxon>
    </lineage>
</organism>